<evidence type="ECO:0000256" key="4">
    <source>
        <dbReference type="ARBA" id="ARBA00022448"/>
    </source>
</evidence>
<feature type="transmembrane region" description="Helical" evidence="10">
    <location>
        <begin position="20"/>
        <end position="46"/>
    </location>
</feature>
<evidence type="ECO:0000256" key="6">
    <source>
        <dbReference type="ARBA" id="ARBA00022592"/>
    </source>
</evidence>
<evidence type="ECO:0000313" key="13">
    <source>
        <dbReference type="Proteomes" id="UP000292423"/>
    </source>
</evidence>
<dbReference type="PANTHER" id="PTHR42922">
    <property type="entry name" value="PHOSPHATE TRANSPORT SYSTEM PERMEASE PROTEIN PSTA"/>
    <property type="match status" value="1"/>
</dbReference>
<keyword evidence="7 10" id="KW-0812">Transmembrane</keyword>
<evidence type="ECO:0000256" key="8">
    <source>
        <dbReference type="ARBA" id="ARBA00022989"/>
    </source>
</evidence>
<feature type="transmembrane region" description="Helical" evidence="10">
    <location>
        <begin position="66"/>
        <end position="96"/>
    </location>
</feature>
<keyword evidence="4" id="KW-0813">Transport</keyword>
<evidence type="ECO:0000313" key="12">
    <source>
        <dbReference type="EMBL" id="RZU45111.1"/>
    </source>
</evidence>
<dbReference type="InterPro" id="IPR000515">
    <property type="entry name" value="MetI-like"/>
</dbReference>
<evidence type="ECO:0000256" key="9">
    <source>
        <dbReference type="ARBA" id="ARBA00023136"/>
    </source>
</evidence>
<feature type="transmembrane region" description="Helical" evidence="10">
    <location>
        <begin position="189"/>
        <end position="209"/>
    </location>
</feature>
<feature type="transmembrane region" description="Helical" evidence="10">
    <location>
        <begin position="139"/>
        <end position="157"/>
    </location>
</feature>
<dbReference type="OrthoDB" id="9775069at2"/>
<dbReference type="GO" id="GO:0005315">
    <property type="term" value="F:phosphate transmembrane transporter activity"/>
    <property type="evidence" value="ECO:0007669"/>
    <property type="project" value="InterPro"/>
</dbReference>
<evidence type="ECO:0000256" key="5">
    <source>
        <dbReference type="ARBA" id="ARBA00022475"/>
    </source>
</evidence>
<keyword evidence="6" id="KW-0592">Phosphate transport</keyword>
<keyword evidence="13" id="KW-1185">Reference proteome</keyword>
<dbReference type="RefSeq" id="WP_130413135.1">
    <property type="nucleotide sequence ID" value="NZ_SHKX01000012.1"/>
</dbReference>
<evidence type="ECO:0000256" key="1">
    <source>
        <dbReference type="ARBA" id="ARBA00004651"/>
    </source>
</evidence>
<name>A0A4Q7Z5J5_9GAMM</name>
<protein>
    <recommendedName>
        <fullName evidence="3 10">Phosphate transport system permease protein PstA</fullName>
    </recommendedName>
</protein>
<dbReference type="AlphaFoldDB" id="A0A4Q7Z5J5"/>
<dbReference type="GO" id="GO:0035435">
    <property type="term" value="P:phosphate ion transmembrane transport"/>
    <property type="evidence" value="ECO:0007669"/>
    <property type="project" value="InterPro"/>
</dbReference>
<proteinExistence type="inferred from homology"/>
<dbReference type="NCBIfam" id="TIGR00974">
    <property type="entry name" value="3a0107s02c"/>
    <property type="match status" value="1"/>
</dbReference>
<feature type="transmembrane region" description="Helical" evidence="10">
    <location>
        <begin position="108"/>
        <end position="133"/>
    </location>
</feature>
<organism evidence="12 13">
    <name type="scientific">Fluviicoccus keumensis</name>
    <dbReference type="NCBI Taxonomy" id="1435465"/>
    <lineage>
        <taxon>Bacteria</taxon>
        <taxon>Pseudomonadati</taxon>
        <taxon>Pseudomonadota</taxon>
        <taxon>Gammaproteobacteria</taxon>
        <taxon>Moraxellales</taxon>
        <taxon>Moraxellaceae</taxon>
        <taxon>Fluviicoccus</taxon>
    </lineage>
</organism>
<dbReference type="GO" id="GO:0005886">
    <property type="term" value="C:plasma membrane"/>
    <property type="evidence" value="ECO:0007669"/>
    <property type="project" value="UniProtKB-SubCell"/>
</dbReference>
<keyword evidence="8 10" id="KW-1133">Transmembrane helix</keyword>
<keyword evidence="5 10" id="KW-1003">Cell membrane</keyword>
<dbReference type="CDD" id="cd06261">
    <property type="entry name" value="TM_PBP2"/>
    <property type="match status" value="1"/>
</dbReference>
<reference evidence="12 13" key="1">
    <citation type="submission" date="2019-02" db="EMBL/GenBank/DDBJ databases">
        <title>Genomic Encyclopedia of Type Strains, Phase IV (KMG-IV): sequencing the most valuable type-strain genomes for metagenomic binning, comparative biology and taxonomic classification.</title>
        <authorList>
            <person name="Goeker M."/>
        </authorList>
    </citation>
    <scope>NUCLEOTIDE SEQUENCE [LARGE SCALE GENOMIC DNA]</scope>
    <source>
        <strain evidence="12 13">DSM 105135</strain>
    </source>
</reference>
<evidence type="ECO:0000259" key="11">
    <source>
        <dbReference type="PROSITE" id="PS50928"/>
    </source>
</evidence>
<dbReference type="InterPro" id="IPR051408">
    <property type="entry name" value="Phosphate_transprt_permease"/>
</dbReference>
<dbReference type="InterPro" id="IPR005672">
    <property type="entry name" value="Phosphate_PstA"/>
</dbReference>
<dbReference type="PROSITE" id="PS50928">
    <property type="entry name" value="ABC_TM1"/>
    <property type="match status" value="1"/>
</dbReference>
<dbReference type="PANTHER" id="PTHR42922:SF1">
    <property type="entry name" value="PHOSPHATE TRANSPORT SYSTEM PERMEASE PROTEIN PSTA"/>
    <property type="match status" value="1"/>
</dbReference>
<gene>
    <name evidence="12" type="ORF">EV700_1923</name>
</gene>
<accession>A0A4Q7Z5J5</accession>
<dbReference type="Gene3D" id="1.10.3720.10">
    <property type="entry name" value="MetI-like"/>
    <property type="match status" value="1"/>
</dbReference>
<dbReference type="EMBL" id="SHKX01000012">
    <property type="protein sequence ID" value="RZU45111.1"/>
    <property type="molecule type" value="Genomic_DNA"/>
</dbReference>
<evidence type="ECO:0000256" key="2">
    <source>
        <dbReference type="ARBA" id="ARBA00007069"/>
    </source>
</evidence>
<dbReference type="InterPro" id="IPR035906">
    <property type="entry name" value="MetI-like_sf"/>
</dbReference>
<comment type="caution">
    <text evidence="12">The sequence shown here is derived from an EMBL/GenBank/DDBJ whole genome shotgun (WGS) entry which is preliminary data.</text>
</comment>
<sequence length="282" mass="30755">MIVPSSWWTFRRKMINRCAIGLATLITLLGLLLPFWILFTVVNRGLGAFNWALLTQMTPPPEAEGGLYNAIIGSFIMVGAAALIASPIGVITGIYLAEYGRKAKPAMVIRFVNDILLSAPSIVIGVFVYMIMVVPFRHFSGWAGIVALAVIALPIIVRTTENMLLLVPDILREGGLALGSSRRQVIMKICVPAARNGIITGILLSVARISGETAPLLFTALNNQFYSHDLSQPMANLPVVIFQYAMSPYENWQRLAWAGAALITVYVVAINILARTVFAGRR</sequence>
<comment type="subcellular location">
    <subcellularLocation>
        <location evidence="10">Cell inner membrane</location>
        <topology evidence="10">Multi-pass membrane protein</topology>
    </subcellularLocation>
    <subcellularLocation>
        <location evidence="1">Cell membrane</location>
        <topology evidence="1">Multi-pass membrane protein</topology>
    </subcellularLocation>
</comment>
<dbReference type="SUPFAM" id="SSF161098">
    <property type="entry name" value="MetI-like"/>
    <property type="match status" value="1"/>
</dbReference>
<dbReference type="Pfam" id="PF00528">
    <property type="entry name" value="BPD_transp_1"/>
    <property type="match status" value="1"/>
</dbReference>
<comment type="similarity">
    <text evidence="2 10">Belongs to the binding-protein-dependent transport system permease family. CysTW subfamily.</text>
</comment>
<evidence type="ECO:0000256" key="10">
    <source>
        <dbReference type="RuleBase" id="RU363043"/>
    </source>
</evidence>
<feature type="transmembrane region" description="Helical" evidence="10">
    <location>
        <begin position="255"/>
        <end position="274"/>
    </location>
</feature>
<dbReference type="Proteomes" id="UP000292423">
    <property type="component" value="Unassembled WGS sequence"/>
</dbReference>
<evidence type="ECO:0000256" key="7">
    <source>
        <dbReference type="ARBA" id="ARBA00022692"/>
    </source>
</evidence>
<feature type="domain" description="ABC transmembrane type-1" evidence="11">
    <location>
        <begin position="71"/>
        <end position="274"/>
    </location>
</feature>
<evidence type="ECO:0000256" key="3">
    <source>
        <dbReference type="ARBA" id="ARBA00016864"/>
    </source>
</evidence>
<keyword evidence="9 10" id="KW-0472">Membrane</keyword>